<keyword evidence="2" id="KW-1185">Reference proteome</keyword>
<evidence type="ECO:0000313" key="2">
    <source>
        <dbReference type="Proteomes" id="UP001162131"/>
    </source>
</evidence>
<comment type="caution">
    <text evidence="1">The sequence shown here is derived from an EMBL/GenBank/DDBJ whole genome shotgun (WGS) entry which is preliminary data.</text>
</comment>
<organism evidence="1 2">
    <name type="scientific">Blepharisma stoltei</name>
    <dbReference type="NCBI Taxonomy" id="1481888"/>
    <lineage>
        <taxon>Eukaryota</taxon>
        <taxon>Sar</taxon>
        <taxon>Alveolata</taxon>
        <taxon>Ciliophora</taxon>
        <taxon>Postciliodesmatophora</taxon>
        <taxon>Heterotrichea</taxon>
        <taxon>Heterotrichida</taxon>
        <taxon>Blepharismidae</taxon>
        <taxon>Blepharisma</taxon>
    </lineage>
</organism>
<protein>
    <submittedName>
        <fullName evidence="1">Uncharacterized protein</fullName>
    </submittedName>
</protein>
<name>A0AAU9JXZ5_9CILI</name>
<sequence>MNLAIVDASLDQILMIAYKVAEAENKAVGLILGKGFYSGAFHRHHEFQKKEVLKKIKIRFVKNCEEIEKFLINFHLNDEEISSLVIDLKKYSLEDQSKILSLANDVKEFLAGPKNVIACAPGFGSLQDMWFCYSRFMEQIFIMQNTEVCELVYNSGEVSLISTVSGIISFSFKSSRELDE</sequence>
<dbReference type="AlphaFoldDB" id="A0AAU9JXZ5"/>
<dbReference type="Proteomes" id="UP001162131">
    <property type="component" value="Unassembled WGS sequence"/>
</dbReference>
<dbReference type="EMBL" id="CAJZBQ010000051">
    <property type="protein sequence ID" value="CAG9330516.1"/>
    <property type="molecule type" value="Genomic_DNA"/>
</dbReference>
<reference evidence="1" key="1">
    <citation type="submission" date="2021-09" db="EMBL/GenBank/DDBJ databases">
        <authorList>
            <consortium name="AG Swart"/>
            <person name="Singh M."/>
            <person name="Singh A."/>
            <person name="Seah K."/>
            <person name="Emmerich C."/>
        </authorList>
    </citation>
    <scope>NUCLEOTIDE SEQUENCE</scope>
    <source>
        <strain evidence="1">ATCC30299</strain>
    </source>
</reference>
<accession>A0AAU9JXZ5</accession>
<evidence type="ECO:0000313" key="1">
    <source>
        <dbReference type="EMBL" id="CAG9330516.1"/>
    </source>
</evidence>
<gene>
    <name evidence="1" type="ORF">BSTOLATCC_MIC51101</name>
</gene>
<proteinExistence type="predicted"/>